<evidence type="ECO:0000256" key="11">
    <source>
        <dbReference type="ARBA" id="ARBA00022989"/>
    </source>
</evidence>
<organism evidence="16">
    <name type="scientific">marine sediment metagenome</name>
    <dbReference type="NCBI Taxonomy" id="412755"/>
    <lineage>
        <taxon>unclassified sequences</taxon>
        <taxon>metagenomes</taxon>
        <taxon>ecological metagenomes</taxon>
    </lineage>
</organism>
<evidence type="ECO:0000313" key="16">
    <source>
        <dbReference type="EMBL" id="GAH54181.1"/>
    </source>
</evidence>
<reference evidence="16" key="1">
    <citation type="journal article" date="2014" name="Front. Microbiol.">
        <title>High frequency of phylogenetically diverse reductive dehalogenase-homologous genes in deep subseafloor sedimentary metagenomes.</title>
        <authorList>
            <person name="Kawai M."/>
            <person name="Futagami T."/>
            <person name="Toyoda A."/>
            <person name="Takaki Y."/>
            <person name="Nishi S."/>
            <person name="Hori S."/>
            <person name="Arai W."/>
            <person name="Tsubouchi T."/>
            <person name="Morono Y."/>
            <person name="Uchiyama I."/>
            <person name="Ito T."/>
            <person name="Fujiyama A."/>
            <person name="Inagaki F."/>
            <person name="Takami H."/>
        </authorList>
    </citation>
    <scope>NUCLEOTIDE SEQUENCE</scope>
    <source>
        <strain evidence="16">Expedition CK06-06</strain>
    </source>
</reference>
<gene>
    <name evidence="16" type="ORF">S03H2_36214</name>
</gene>
<keyword evidence="12 14" id="KW-0472">Membrane</keyword>
<feature type="transmembrane region" description="Helical" evidence="14">
    <location>
        <begin position="170"/>
        <end position="187"/>
    </location>
</feature>
<feature type="transmembrane region" description="Helical" evidence="14">
    <location>
        <begin position="114"/>
        <end position="134"/>
    </location>
</feature>
<evidence type="ECO:0000259" key="15">
    <source>
        <dbReference type="Pfam" id="PF02516"/>
    </source>
</evidence>
<feature type="transmembrane region" description="Helical" evidence="14">
    <location>
        <begin position="12"/>
        <end position="34"/>
    </location>
</feature>
<dbReference type="PANTHER" id="PTHR13872">
    <property type="entry name" value="DOLICHYL-DIPHOSPHOOLIGOSACCHARIDE--PROTEIN GLYCOSYLTRANSFERASE SUBUNIT"/>
    <property type="match status" value="1"/>
</dbReference>
<evidence type="ECO:0000256" key="14">
    <source>
        <dbReference type="SAM" id="Phobius"/>
    </source>
</evidence>
<dbReference type="InterPro" id="IPR048307">
    <property type="entry name" value="STT3_N"/>
</dbReference>
<dbReference type="GO" id="GO:0012505">
    <property type="term" value="C:endomembrane system"/>
    <property type="evidence" value="ECO:0007669"/>
    <property type="project" value="UniProtKB-SubCell"/>
</dbReference>
<comment type="cofactor">
    <cofactor evidence="1">
        <name>Mn(2+)</name>
        <dbReference type="ChEBI" id="CHEBI:29035"/>
    </cofactor>
</comment>
<name>X1G8E7_9ZZZZ</name>
<evidence type="ECO:0000256" key="9">
    <source>
        <dbReference type="ARBA" id="ARBA00022723"/>
    </source>
</evidence>
<comment type="pathway">
    <text evidence="4">Protein modification; protein glycosylation.</text>
</comment>
<evidence type="ECO:0000256" key="5">
    <source>
        <dbReference type="ARBA" id="ARBA00010810"/>
    </source>
</evidence>
<evidence type="ECO:0000256" key="12">
    <source>
        <dbReference type="ARBA" id="ARBA00023136"/>
    </source>
</evidence>
<evidence type="ECO:0000256" key="4">
    <source>
        <dbReference type="ARBA" id="ARBA00004922"/>
    </source>
</evidence>
<sequence length="204" mass="22862">MSTGKRIGKLPPAAIVAIILSIICGISLYIRIALPYDQIFVDGSVWFRGVDPWYHMRLVDNLVHHFPQMIHFDPYSFFPSGYTVGYMPFFDWLVAGAARIIGWGLPSQHTLDAVGAYAPAILGTLIVVPVYFIGKELFNRWVGLLAAALVVILPGELLNRSLLGFTDHHVAESLFATTTVLFLILAIKRVREREISFAHLRNRN</sequence>
<keyword evidence="6" id="KW-0328">Glycosyltransferase</keyword>
<protein>
    <recommendedName>
        <fullName evidence="15">Oligosaccharyl transferase STT3 N-terminal domain-containing protein</fullName>
    </recommendedName>
</protein>
<evidence type="ECO:0000256" key="1">
    <source>
        <dbReference type="ARBA" id="ARBA00001936"/>
    </source>
</evidence>
<keyword evidence="7" id="KW-0808">Transferase</keyword>
<accession>X1G8E7</accession>
<keyword evidence="11 14" id="KW-1133">Transmembrane helix</keyword>
<evidence type="ECO:0000256" key="3">
    <source>
        <dbReference type="ARBA" id="ARBA00004127"/>
    </source>
</evidence>
<keyword evidence="9" id="KW-0479">Metal-binding</keyword>
<evidence type="ECO:0000256" key="7">
    <source>
        <dbReference type="ARBA" id="ARBA00022679"/>
    </source>
</evidence>
<dbReference type="GO" id="GO:0016020">
    <property type="term" value="C:membrane"/>
    <property type="evidence" value="ECO:0007669"/>
    <property type="project" value="InterPro"/>
</dbReference>
<dbReference type="UniPathway" id="UPA00378"/>
<evidence type="ECO:0000256" key="8">
    <source>
        <dbReference type="ARBA" id="ARBA00022692"/>
    </source>
</evidence>
<evidence type="ECO:0000256" key="13">
    <source>
        <dbReference type="ARBA" id="ARBA00023211"/>
    </source>
</evidence>
<dbReference type="GO" id="GO:0004576">
    <property type="term" value="F:oligosaccharyl transferase activity"/>
    <property type="evidence" value="ECO:0007669"/>
    <property type="project" value="InterPro"/>
</dbReference>
<dbReference type="Pfam" id="PF02516">
    <property type="entry name" value="STT3"/>
    <property type="match status" value="1"/>
</dbReference>
<dbReference type="AlphaFoldDB" id="X1G8E7"/>
<dbReference type="PANTHER" id="PTHR13872:SF1">
    <property type="entry name" value="DOLICHYL-DIPHOSPHOOLIGOSACCHARIDE--PROTEIN GLYCOSYLTRANSFERASE SUBUNIT STT3B"/>
    <property type="match status" value="1"/>
</dbReference>
<proteinExistence type="inferred from homology"/>
<evidence type="ECO:0000256" key="2">
    <source>
        <dbReference type="ARBA" id="ARBA00001946"/>
    </source>
</evidence>
<dbReference type="InterPro" id="IPR003674">
    <property type="entry name" value="Oligo_trans_STT3"/>
</dbReference>
<comment type="similarity">
    <text evidence="5">Belongs to the STT3 family.</text>
</comment>
<keyword evidence="8 14" id="KW-0812">Transmembrane</keyword>
<feature type="non-terminal residue" evidence="16">
    <location>
        <position position="204"/>
    </location>
</feature>
<dbReference type="EMBL" id="BARU01022210">
    <property type="protein sequence ID" value="GAH54181.1"/>
    <property type="molecule type" value="Genomic_DNA"/>
</dbReference>
<evidence type="ECO:0000256" key="10">
    <source>
        <dbReference type="ARBA" id="ARBA00022842"/>
    </source>
</evidence>
<dbReference type="GO" id="GO:0046872">
    <property type="term" value="F:metal ion binding"/>
    <property type="evidence" value="ECO:0007669"/>
    <property type="project" value="UniProtKB-KW"/>
</dbReference>
<evidence type="ECO:0000256" key="6">
    <source>
        <dbReference type="ARBA" id="ARBA00022676"/>
    </source>
</evidence>
<comment type="caution">
    <text evidence="16">The sequence shown here is derived from an EMBL/GenBank/DDBJ whole genome shotgun (WGS) entry which is preliminary data.</text>
</comment>
<feature type="transmembrane region" description="Helical" evidence="14">
    <location>
        <begin position="141"/>
        <end position="158"/>
    </location>
</feature>
<keyword evidence="13" id="KW-0464">Manganese</keyword>
<comment type="subcellular location">
    <subcellularLocation>
        <location evidence="3">Endomembrane system</location>
        <topology evidence="3">Multi-pass membrane protein</topology>
    </subcellularLocation>
</comment>
<comment type="cofactor">
    <cofactor evidence="2">
        <name>Mg(2+)</name>
        <dbReference type="ChEBI" id="CHEBI:18420"/>
    </cofactor>
</comment>
<keyword evidence="10" id="KW-0460">Magnesium</keyword>
<feature type="domain" description="Oligosaccharyl transferase STT3 N-terminal" evidence="15">
    <location>
        <begin position="30"/>
        <end position="198"/>
    </location>
</feature>